<sequence length="97" mass="10443">MLVGGGVGDENGGRTKFLPGFGNDPRRSSVELFDNVECNGLKFELTRAKIGCRIEPTTLSVAGTVLRQVLGARSRGTNSPDADIRPQGDSPPRHRHQ</sequence>
<feature type="compositionally biased region" description="Gly residues" evidence="1">
    <location>
        <begin position="1"/>
        <end position="10"/>
    </location>
</feature>
<protein>
    <submittedName>
        <fullName evidence="2">Uncharacterized protein</fullName>
    </submittedName>
</protein>
<dbReference type="Proteomes" id="UP000031364">
    <property type="component" value="Unassembled WGS sequence"/>
</dbReference>
<dbReference type="EMBL" id="JNFP01000016">
    <property type="protein sequence ID" value="KIA64061.1"/>
    <property type="molecule type" value="Genomic_DNA"/>
</dbReference>
<feature type="region of interest" description="Disordered" evidence="1">
    <location>
        <begin position="1"/>
        <end position="24"/>
    </location>
</feature>
<evidence type="ECO:0000313" key="3">
    <source>
        <dbReference type="Proteomes" id="UP000031364"/>
    </source>
</evidence>
<name>A0ABR4ZFM7_9NOCA</name>
<evidence type="ECO:0000313" key="2">
    <source>
        <dbReference type="EMBL" id="KIA64061.1"/>
    </source>
</evidence>
<reference evidence="2 3" key="1">
    <citation type="journal article" date="2014" name="Int. J. Syst. Evol. Microbiol.">
        <title>Nocardia vulneris sp. nov., isolated from wounds of human patients in North America.</title>
        <authorList>
            <person name="Lasker B.A."/>
            <person name="Bell M."/>
            <person name="Klenk H.P."/>
            <person name="Sproer C."/>
            <person name="Schumann C."/>
            <person name="Schumann P."/>
            <person name="Brown J.M."/>
        </authorList>
    </citation>
    <scope>NUCLEOTIDE SEQUENCE [LARGE SCALE GENOMIC DNA]</scope>
    <source>
        <strain evidence="2 3">W9851</strain>
    </source>
</reference>
<organism evidence="2 3">
    <name type="scientific">Nocardia vulneris</name>
    <dbReference type="NCBI Taxonomy" id="1141657"/>
    <lineage>
        <taxon>Bacteria</taxon>
        <taxon>Bacillati</taxon>
        <taxon>Actinomycetota</taxon>
        <taxon>Actinomycetes</taxon>
        <taxon>Mycobacteriales</taxon>
        <taxon>Nocardiaceae</taxon>
        <taxon>Nocardia</taxon>
    </lineage>
</organism>
<proteinExistence type="predicted"/>
<evidence type="ECO:0000256" key="1">
    <source>
        <dbReference type="SAM" id="MobiDB-lite"/>
    </source>
</evidence>
<gene>
    <name evidence="2" type="ORF">FG87_15470</name>
</gene>
<accession>A0ABR4ZFM7</accession>
<feature type="region of interest" description="Disordered" evidence="1">
    <location>
        <begin position="71"/>
        <end position="97"/>
    </location>
</feature>
<keyword evidence="3" id="KW-1185">Reference proteome</keyword>
<comment type="caution">
    <text evidence="2">The sequence shown here is derived from an EMBL/GenBank/DDBJ whole genome shotgun (WGS) entry which is preliminary data.</text>
</comment>